<evidence type="ECO:0000313" key="2">
    <source>
        <dbReference type="Proteomes" id="UP000807769"/>
    </source>
</evidence>
<dbReference type="RefSeq" id="XP_041185453.1">
    <property type="nucleotide sequence ID" value="XM_041332076.1"/>
</dbReference>
<protein>
    <submittedName>
        <fullName evidence="1">Uncharacterized protein</fullName>
    </submittedName>
</protein>
<name>A0A9P7DKQ4_9AGAM</name>
<dbReference type="EMBL" id="JABBWG010000222">
    <property type="protein sequence ID" value="KAG1797235.1"/>
    <property type="molecule type" value="Genomic_DNA"/>
</dbReference>
<organism evidence="1 2">
    <name type="scientific">Suillus subaureus</name>
    <dbReference type="NCBI Taxonomy" id="48587"/>
    <lineage>
        <taxon>Eukaryota</taxon>
        <taxon>Fungi</taxon>
        <taxon>Dikarya</taxon>
        <taxon>Basidiomycota</taxon>
        <taxon>Agaricomycotina</taxon>
        <taxon>Agaricomycetes</taxon>
        <taxon>Agaricomycetidae</taxon>
        <taxon>Boletales</taxon>
        <taxon>Suillineae</taxon>
        <taxon>Suillaceae</taxon>
        <taxon>Suillus</taxon>
    </lineage>
</organism>
<comment type="caution">
    <text evidence="1">The sequence shown here is derived from an EMBL/GenBank/DDBJ whole genome shotgun (WGS) entry which is preliminary data.</text>
</comment>
<reference evidence="1" key="1">
    <citation type="journal article" date="2020" name="New Phytol.">
        <title>Comparative genomics reveals dynamic genome evolution in host specialist ectomycorrhizal fungi.</title>
        <authorList>
            <person name="Lofgren L.A."/>
            <person name="Nguyen N.H."/>
            <person name="Vilgalys R."/>
            <person name="Ruytinx J."/>
            <person name="Liao H.L."/>
            <person name="Branco S."/>
            <person name="Kuo A."/>
            <person name="LaButti K."/>
            <person name="Lipzen A."/>
            <person name="Andreopoulos W."/>
            <person name="Pangilinan J."/>
            <person name="Riley R."/>
            <person name="Hundley H."/>
            <person name="Na H."/>
            <person name="Barry K."/>
            <person name="Grigoriev I.V."/>
            <person name="Stajich J.E."/>
            <person name="Kennedy P.G."/>
        </authorList>
    </citation>
    <scope>NUCLEOTIDE SEQUENCE</scope>
    <source>
        <strain evidence="1">MN1</strain>
    </source>
</reference>
<keyword evidence="2" id="KW-1185">Reference proteome</keyword>
<sequence>LPDAEVELIVRSIADNLRTYEQIVEVSILTFWTVGSSLLPPHSGGLQPLSFCLFHHQESIREATVDIFNELRQNPYAAGVIFLQALNHFQRYAYVRQAHARESRMKDVTHGLAPATSLGITDAVQPQ</sequence>
<proteinExistence type="predicted"/>
<feature type="non-terminal residue" evidence="1">
    <location>
        <position position="1"/>
    </location>
</feature>
<gene>
    <name evidence="1" type="ORF">BJ212DRAFT_1289850</name>
</gene>
<dbReference type="AlphaFoldDB" id="A0A9P7DKQ4"/>
<evidence type="ECO:0000313" key="1">
    <source>
        <dbReference type="EMBL" id="KAG1797235.1"/>
    </source>
</evidence>
<accession>A0A9P7DKQ4</accession>
<dbReference type="Proteomes" id="UP000807769">
    <property type="component" value="Unassembled WGS sequence"/>
</dbReference>
<dbReference type="OrthoDB" id="66409at2759"/>
<dbReference type="GeneID" id="64626093"/>